<dbReference type="InterPro" id="IPR008792">
    <property type="entry name" value="PQQD"/>
</dbReference>
<dbReference type="Gene3D" id="1.10.10.1150">
    <property type="entry name" value="Coenzyme PQQ synthesis protein D (PqqD)"/>
    <property type="match status" value="1"/>
</dbReference>
<evidence type="ECO:0008006" key="3">
    <source>
        <dbReference type="Google" id="ProtNLM"/>
    </source>
</evidence>
<evidence type="ECO:0000313" key="1">
    <source>
        <dbReference type="EMBL" id="GGF51591.1"/>
    </source>
</evidence>
<reference evidence="1" key="1">
    <citation type="journal article" date="2014" name="Int. J. Syst. Evol. Microbiol.">
        <title>Complete genome sequence of Corynebacterium casei LMG S-19264T (=DSM 44701T), isolated from a smear-ripened cheese.</title>
        <authorList>
            <consortium name="US DOE Joint Genome Institute (JGI-PGF)"/>
            <person name="Walter F."/>
            <person name="Albersmeier A."/>
            <person name="Kalinowski J."/>
            <person name="Ruckert C."/>
        </authorList>
    </citation>
    <scope>NUCLEOTIDE SEQUENCE</scope>
    <source>
        <strain evidence="1">CGMCC 1.16067</strain>
    </source>
</reference>
<sequence length="91" mass="9499">MTYAAAPDVAWTVDESTEAPQSVLLARMPGGEPVVLPASAAQIWLVALESRDAGEVVARMADLTGEDAETLDAPVRDLLDDLVGRGLLVAP</sequence>
<dbReference type="AlphaFoldDB" id="A0A917BMG5"/>
<name>A0A917BMG5_9ACTN</name>
<dbReference type="Proteomes" id="UP000649179">
    <property type="component" value="Unassembled WGS sequence"/>
</dbReference>
<dbReference type="RefSeq" id="WP_188780242.1">
    <property type="nucleotide sequence ID" value="NZ_BMKQ01000001.1"/>
</dbReference>
<gene>
    <name evidence="1" type="ORF">GCM10011519_26990</name>
</gene>
<proteinExistence type="predicted"/>
<protein>
    <recommendedName>
        <fullName evidence="3">PqqD family protein</fullName>
    </recommendedName>
</protein>
<organism evidence="1 2">
    <name type="scientific">Marmoricola endophyticus</name>
    <dbReference type="NCBI Taxonomy" id="2040280"/>
    <lineage>
        <taxon>Bacteria</taxon>
        <taxon>Bacillati</taxon>
        <taxon>Actinomycetota</taxon>
        <taxon>Actinomycetes</taxon>
        <taxon>Propionibacteriales</taxon>
        <taxon>Nocardioidaceae</taxon>
        <taxon>Marmoricola</taxon>
    </lineage>
</organism>
<dbReference type="InterPro" id="IPR041881">
    <property type="entry name" value="PqqD_sf"/>
</dbReference>
<accession>A0A917BMG5</accession>
<dbReference type="Pfam" id="PF05402">
    <property type="entry name" value="PqqD"/>
    <property type="match status" value="1"/>
</dbReference>
<evidence type="ECO:0000313" key="2">
    <source>
        <dbReference type="Proteomes" id="UP000649179"/>
    </source>
</evidence>
<reference evidence="1" key="2">
    <citation type="submission" date="2020-09" db="EMBL/GenBank/DDBJ databases">
        <authorList>
            <person name="Sun Q."/>
            <person name="Zhou Y."/>
        </authorList>
    </citation>
    <scope>NUCLEOTIDE SEQUENCE</scope>
    <source>
        <strain evidence="1">CGMCC 1.16067</strain>
    </source>
</reference>
<keyword evidence="2" id="KW-1185">Reference proteome</keyword>
<comment type="caution">
    <text evidence="1">The sequence shown here is derived from an EMBL/GenBank/DDBJ whole genome shotgun (WGS) entry which is preliminary data.</text>
</comment>
<dbReference type="EMBL" id="BMKQ01000001">
    <property type="protein sequence ID" value="GGF51591.1"/>
    <property type="molecule type" value="Genomic_DNA"/>
</dbReference>